<dbReference type="Pfam" id="PF00512">
    <property type="entry name" value="HisKA"/>
    <property type="match status" value="1"/>
</dbReference>
<name>A0ABX0W1I7_9RHOB</name>
<evidence type="ECO:0000259" key="13">
    <source>
        <dbReference type="PROSITE" id="PS50839"/>
    </source>
</evidence>
<dbReference type="InterPro" id="IPR003661">
    <property type="entry name" value="HisK_dim/P_dom"/>
</dbReference>
<comment type="caution">
    <text evidence="14">The sequence shown here is derived from an EMBL/GenBank/DDBJ whole genome shotgun (WGS) entry which is preliminary data.</text>
</comment>
<dbReference type="SUPFAM" id="SSF55874">
    <property type="entry name" value="ATPase domain of HSP90 chaperone/DNA topoisomerase II/histidine kinase"/>
    <property type="match status" value="1"/>
</dbReference>
<dbReference type="CDD" id="cd17546">
    <property type="entry name" value="REC_hyHK_CKI1_RcsC-like"/>
    <property type="match status" value="1"/>
</dbReference>
<keyword evidence="7" id="KW-0902">Two-component regulatory system</keyword>
<dbReference type="SMART" id="SM01079">
    <property type="entry name" value="CHASE"/>
    <property type="match status" value="1"/>
</dbReference>
<dbReference type="EC" id="2.7.13.3" evidence="3"/>
<evidence type="ECO:0000313" key="14">
    <source>
        <dbReference type="EMBL" id="NIZ59513.1"/>
    </source>
</evidence>
<keyword evidence="4 9" id="KW-0597">Phosphoprotein</keyword>
<evidence type="ECO:0000256" key="6">
    <source>
        <dbReference type="ARBA" id="ARBA00022989"/>
    </source>
</evidence>
<dbReference type="PROSITE" id="PS50110">
    <property type="entry name" value="RESPONSE_REGULATORY"/>
    <property type="match status" value="1"/>
</dbReference>
<feature type="modified residue" description="4-aspartylphosphate" evidence="9">
    <location>
        <position position="737"/>
    </location>
</feature>
<evidence type="ECO:0000256" key="4">
    <source>
        <dbReference type="ARBA" id="ARBA00022553"/>
    </source>
</evidence>
<dbReference type="Gene3D" id="3.40.50.2300">
    <property type="match status" value="1"/>
</dbReference>
<feature type="domain" description="CHASE" evidence="13">
    <location>
        <begin position="104"/>
        <end position="183"/>
    </location>
</feature>
<reference evidence="14 15" key="1">
    <citation type="submission" date="2018-05" db="EMBL/GenBank/DDBJ databases">
        <authorList>
            <person name="Zhang Y.-J."/>
        </authorList>
    </citation>
    <scope>NUCLEOTIDE SEQUENCE [LARGE SCALE GENOMIC DNA]</scope>
    <source>
        <strain evidence="14 15">CY04</strain>
    </source>
</reference>
<dbReference type="Pfam" id="PF03924">
    <property type="entry name" value="CHASE"/>
    <property type="match status" value="1"/>
</dbReference>
<dbReference type="SUPFAM" id="SSF47384">
    <property type="entry name" value="Homodimeric domain of signal transducing histidine kinase"/>
    <property type="match status" value="1"/>
</dbReference>
<dbReference type="InterPro" id="IPR042240">
    <property type="entry name" value="CHASE_sf"/>
</dbReference>
<evidence type="ECO:0000256" key="1">
    <source>
        <dbReference type="ARBA" id="ARBA00000085"/>
    </source>
</evidence>
<keyword evidence="15" id="KW-1185">Reference proteome</keyword>
<feature type="domain" description="Histidine kinase" evidence="11">
    <location>
        <begin position="327"/>
        <end position="551"/>
    </location>
</feature>
<evidence type="ECO:0000313" key="15">
    <source>
        <dbReference type="Proteomes" id="UP001429564"/>
    </source>
</evidence>
<dbReference type="Pfam" id="PF00072">
    <property type="entry name" value="Response_reg"/>
    <property type="match status" value="1"/>
</dbReference>
<dbReference type="PROSITE" id="PS50839">
    <property type="entry name" value="CHASE"/>
    <property type="match status" value="1"/>
</dbReference>
<dbReference type="InterPro" id="IPR036097">
    <property type="entry name" value="HisK_dim/P_sf"/>
</dbReference>
<dbReference type="Gene3D" id="3.30.450.350">
    <property type="entry name" value="CHASE domain"/>
    <property type="match status" value="1"/>
</dbReference>
<evidence type="ECO:0000256" key="8">
    <source>
        <dbReference type="ARBA" id="ARBA00023136"/>
    </source>
</evidence>
<keyword evidence="8 10" id="KW-0472">Membrane</keyword>
<protein>
    <recommendedName>
        <fullName evidence="3">histidine kinase</fullName>
        <ecNumber evidence="3">2.7.13.3</ecNumber>
    </recommendedName>
</protein>
<evidence type="ECO:0000256" key="9">
    <source>
        <dbReference type="PROSITE-ProRule" id="PRU00169"/>
    </source>
</evidence>
<evidence type="ECO:0000256" key="5">
    <source>
        <dbReference type="ARBA" id="ARBA00022692"/>
    </source>
</evidence>
<dbReference type="InterPro" id="IPR001789">
    <property type="entry name" value="Sig_transdc_resp-reg_receiver"/>
</dbReference>
<sequence length="807" mass="89342">MTSVRPLMYSFLAGAMVLISTWMINKLLHVQFEKEAVTVASAKAQAVAEHMESSLHERLELTKGLSAFVRSRWDFSQEDFDVFAAALQDGYPAIRSLQLAPGGVVSYLTNKDINPGVLGHDLMGDPDRRPFVEKAINSRQYIIVGPLSLMQGGSGIIARLPIYHSGEMSPADRFWGFATVVLDPGDIIGGSGLFDGTETFEFALRGKNGLGAAGGMIAGNEAVFTNPDFVVPVTLPVGTWQIGGSSREGNELHNFELEALIWVLGLVLSSAVSFLLYGRLRLPDELQKQVEIAVSVAQAEREETKKIEVERLNAEQANDAKSAFLANMSHEIRTPMNGVIGMLDVLQTTPLQNDQERMVDTIQRSAQSLLRIIDDILDVSKIETGKLAIYEEPMQLCAIFEDVLKTFWPIAREAKVDLDFVWKPHEVDRRVLVDGLRLKQVLINLIGNAIKFTAGVEQVKNRKVRIILEKQSNRRTRIVVSDTGIGIEQKQKKKLFDRFTQADETTTRRFGGVGLGLSITRDLVELMGGTIDVESNSGQGSSFEVLLPLKDVKEENRTPTLDTIRVFLVSDVSNHQTKEIEALLIEAGANVEIRADPMGVLDCDTAFDLIVDLREQEELTLELRRAMPALPVIASFLGGYESQTRPTSEKGLTFLTAPLLPVELIKAIVDMTKPADAEEAEQVSNTAKVLLVEDNEINREVLTAQLTRLGHRVETANDGSEGFIKWRDGWYDIVLTDCQMPVMDGYEMAKLIRREELQHEMEATTIIAITANAQKSEAFKCRAAGMDGHMSKPITNADLVEKISEYC</sequence>
<dbReference type="CDD" id="cd00082">
    <property type="entry name" value="HisKA"/>
    <property type="match status" value="1"/>
</dbReference>
<dbReference type="InterPro" id="IPR011006">
    <property type="entry name" value="CheY-like_superfamily"/>
</dbReference>
<dbReference type="CDD" id="cd16922">
    <property type="entry name" value="HATPase_EvgS-ArcB-TorS-like"/>
    <property type="match status" value="1"/>
</dbReference>
<dbReference type="Pfam" id="PF02518">
    <property type="entry name" value="HATPase_c"/>
    <property type="match status" value="1"/>
</dbReference>
<dbReference type="InterPro" id="IPR004358">
    <property type="entry name" value="Sig_transdc_His_kin-like_C"/>
</dbReference>
<dbReference type="SMART" id="SM00448">
    <property type="entry name" value="REC"/>
    <property type="match status" value="1"/>
</dbReference>
<evidence type="ECO:0000259" key="12">
    <source>
        <dbReference type="PROSITE" id="PS50110"/>
    </source>
</evidence>
<keyword evidence="5 10" id="KW-0812">Transmembrane</keyword>
<accession>A0ABX0W1I7</accession>
<dbReference type="Gene3D" id="3.30.565.10">
    <property type="entry name" value="Histidine kinase-like ATPase, C-terminal domain"/>
    <property type="match status" value="1"/>
</dbReference>
<dbReference type="Gene3D" id="1.10.287.130">
    <property type="match status" value="1"/>
</dbReference>
<keyword evidence="6 10" id="KW-1133">Transmembrane helix</keyword>
<comment type="catalytic activity">
    <reaction evidence="1">
        <text>ATP + protein L-histidine = ADP + protein N-phospho-L-histidine.</text>
        <dbReference type="EC" id="2.7.13.3"/>
    </reaction>
</comment>
<evidence type="ECO:0000259" key="11">
    <source>
        <dbReference type="PROSITE" id="PS50109"/>
    </source>
</evidence>
<evidence type="ECO:0000256" key="3">
    <source>
        <dbReference type="ARBA" id="ARBA00012438"/>
    </source>
</evidence>
<dbReference type="Proteomes" id="UP001429564">
    <property type="component" value="Unassembled WGS sequence"/>
</dbReference>
<gene>
    <name evidence="14" type="ORF">DL239_00825</name>
</gene>
<dbReference type="PRINTS" id="PR00344">
    <property type="entry name" value="BCTRLSENSOR"/>
</dbReference>
<dbReference type="SMART" id="SM00388">
    <property type="entry name" value="HisKA"/>
    <property type="match status" value="1"/>
</dbReference>
<proteinExistence type="predicted"/>
<evidence type="ECO:0000256" key="10">
    <source>
        <dbReference type="SAM" id="Phobius"/>
    </source>
</evidence>
<evidence type="ECO:0000256" key="7">
    <source>
        <dbReference type="ARBA" id="ARBA00023012"/>
    </source>
</evidence>
<dbReference type="PANTHER" id="PTHR45339:SF1">
    <property type="entry name" value="HYBRID SIGNAL TRANSDUCTION HISTIDINE KINASE J"/>
    <property type="match status" value="1"/>
</dbReference>
<dbReference type="SMART" id="SM00387">
    <property type="entry name" value="HATPase_c"/>
    <property type="match status" value="1"/>
</dbReference>
<dbReference type="InterPro" id="IPR003594">
    <property type="entry name" value="HATPase_dom"/>
</dbReference>
<evidence type="ECO:0000256" key="2">
    <source>
        <dbReference type="ARBA" id="ARBA00004370"/>
    </source>
</evidence>
<dbReference type="EMBL" id="QHLQ01000001">
    <property type="protein sequence ID" value="NIZ59513.1"/>
    <property type="molecule type" value="Genomic_DNA"/>
</dbReference>
<organism evidence="14 15">
    <name type="scientific">Parasedimentitalea denitrificans</name>
    <dbReference type="NCBI Taxonomy" id="2211118"/>
    <lineage>
        <taxon>Bacteria</taxon>
        <taxon>Pseudomonadati</taxon>
        <taxon>Pseudomonadota</taxon>
        <taxon>Alphaproteobacteria</taxon>
        <taxon>Rhodobacterales</taxon>
        <taxon>Paracoccaceae</taxon>
        <taxon>Parasedimentitalea</taxon>
    </lineage>
</organism>
<dbReference type="InterPro" id="IPR005467">
    <property type="entry name" value="His_kinase_dom"/>
</dbReference>
<dbReference type="InterPro" id="IPR036890">
    <property type="entry name" value="HATPase_C_sf"/>
</dbReference>
<dbReference type="InterPro" id="IPR006189">
    <property type="entry name" value="CHASE_dom"/>
</dbReference>
<comment type="subcellular location">
    <subcellularLocation>
        <location evidence="2">Membrane</location>
    </subcellularLocation>
</comment>
<dbReference type="SUPFAM" id="SSF52172">
    <property type="entry name" value="CheY-like"/>
    <property type="match status" value="1"/>
</dbReference>
<dbReference type="PROSITE" id="PS50109">
    <property type="entry name" value="HIS_KIN"/>
    <property type="match status" value="1"/>
</dbReference>
<feature type="domain" description="Response regulatory" evidence="12">
    <location>
        <begin position="688"/>
        <end position="807"/>
    </location>
</feature>
<dbReference type="PANTHER" id="PTHR45339">
    <property type="entry name" value="HYBRID SIGNAL TRANSDUCTION HISTIDINE KINASE J"/>
    <property type="match status" value="1"/>
</dbReference>
<feature type="transmembrane region" description="Helical" evidence="10">
    <location>
        <begin position="6"/>
        <end position="24"/>
    </location>
</feature>